<gene>
    <name evidence="2" type="ORF">A2V49_00135</name>
</gene>
<dbReference type="AlphaFoldDB" id="A0A1F4ULU6"/>
<dbReference type="Gene3D" id="3.40.50.2000">
    <property type="entry name" value="Glycogen Phosphorylase B"/>
    <property type="match status" value="2"/>
</dbReference>
<accession>A0A1F4ULU6</accession>
<comment type="caution">
    <text evidence="2">The sequence shown here is derived from an EMBL/GenBank/DDBJ whole genome shotgun (WGS) entry which is preliminary data.</text>
</comment>
<reference evidence="2 3" key="1">
    <citation type="journal article" date="2016" name="Nat. Commun.">
        <title>Thousands of microbial genomes shed light on interconnected biogeochemical processes in an aquifer system.</title>
        <authorList>
            <person name="Anantharaman K."/>
            <person name="Brown C.T."/>
            <person name="Hug L.A."/>
            <person name="Sharon I."/>
            <person name="Castelle C.J."/>
            <person name="Probst A.J."/>
            <person name="Thomas B.C."/>
            <person name="Singh A."/>
            <person name="Wilkins M.J."/>
            <person name="Karaoz U."/>
            <person name="Brodie E.L."/>
            <person name="Williams K.H."/>
            <person name="Hubbard S.S."/>
            <person name="Banfield J.F."/>
        </authorList>
    </citation>
    <scope>NUCLEOTIDE SEQUENCE [LARGE SCALE GENOMIC DNA]</scope>
</reference>
<evidence type="ECO:0000259" key="1">
    <source>
        <dbReference type="Pfam" id="PF00534"/>
    </source>
</evidence>
<dbReference type="CDD" id="cd03801">
    <property type="entry name" value="GT4_PimA-like"/>
    <property type="match status" value="1"/>
</dbReference>
<dbReference type="SUPFAM" id="SSF53756">
    <property type="entry name" value="UDP-Glycosyltransferase/glycogen phosphorylase"/>
    <property type="match status" value="1"/>
</dbReference>
<dbReference type="EMBL" id="MEUV01000046">
    <property type="protein sequence ID" value="OGC45183.1"/>
    <property type="molecule type" value="Genomic_DNA"/>
</dbReference>
<dbReference type="Pfam" id="PF00534">
    <property type="entry name" value="Glycos_transf_1"/>
    <property type="match status" value="1"/>
</dbReference>
<dbReference type="GO" id="GO:0016757">
    <property type="term" value="F:glycosyltransferase activity"/>
    <property type="evidence" value="ECO:0007669"/>
    <property type="project" value="InterPro"/>
</dbReference>
<protein>
    <recommendedName>
        <fullName evidence="1">Glycosyl transferase family 1 domain-containing protein</fullName>
    </recommendedName>
</protein>
<organism evidence="2 3">
    <name type="scientific">candidate division WWE3 bacterium RBG_19FT_COMBO_34_6</name>
    <dbReference type="NCBI Taxonomy" id="1802612"/>
    <lineage>
        <taxon>Bacteria</taxon>
        <taxon>Katanobacteria</taxon>
    </lineage>
</organism>
<evidence type="ECO:0000313" key="2">
    <source>
        <dbReference type="EMBL" id="OGC45183.1"/>
    </source>
</evidence>
<name>A0A1F4ULU6_UNCKA</name>
<dbReference type="PANTHER" id="PTHR12526">
    <property type="entry name" value="GLYCOSYLTRANSFERASE"/>
    <property type="match status" value="1"/>
</dbReference>
<proteinExistence type="predicted"/>
<feature type="domain" description="Glycosyl transferase family 1" evidence="1">
    <location>
        <begin position="219"/>
        <end position="386"/>
    </location>
</feature>
<evidence type="ECO:0000313" key="3">
    <source>
        <dbReference type="Proteomes" id="UP000178615"/>
    </source>
</evidence>
<sequence length="407" mass="45745">MEEGKKINKKILIFVPTFPVVSETFIQRDISKLVEFGNLDITIVRLASGDGEIEDNLKSLLRNARITIPSMFLGFLYFFTKATNVKKVFAIIMQDNTKIVIGRLYLFLKSLAYTSYFKKFSPNEIHVHFLNDSSTIAMVASIILDIPFSINAHARDITQYPTLPVQKAKYAKFITVCNKYAYEKCIEIAQSDNQKIHLIYHGHDKEKLFKYPVTIQKDNTKTNIFAGGTRLTEKKGLGYLIEASKILKEQNIKHKINLIGPGPLYDALIEKIKFYDLSDTFIIHGKGQGLPFGYVSQYYQTADIFALPIINTDENDVDGIPNTIIEAALAKLPIITTNAGSVGELIEDNVTGLVVEQKNSVMLANAIKKLIDDKDLRVNLGNAAYDKAIKMFDSNTNVGELEKLLVM</sequence>
<dbReference type="InterPro" id="IPR001296">
    <property type="entry name" value="Glyco_trans_1"/>
</dbReference>
<dbReference type="Proteomes" id="UP000178615">
    <property type="component" value="Unassembled WGS sequence"/>
</dbReference>